<sequence length="126" mass="13939">MKKHFNEDLYYPIVTLLMGVVRLLPDSGTWWWVVELVVDLALLLMVGLSLFLLVKKREEPFHTKPAAFVLITLAFLDYSVFTVLEIAGVETGSWNTAGAIAGMVLGAIALVLTIIYLAQKKSGQSK</sequence>
<name>A0A9D1ITQ8_9FIRM</name>
<feature type="transmembrane region" description="Helical" evidence="1">
    <location>
        <begin position="66"/>
        <end position="87"/>
    </location>
</feature>
<organism evidence="2 3">
    <name type="scientific">Candidatus Egerieicola faecale</name>
    <dbReference type="NCBI Taxonomy" id="2840774"/>
    <lineage>
        <taxon>Bacteria</taxon>
        <taxon>Bacillati</taxon>
        <taxon>Bacillota</taxon>
        <taxon>Clostridia</taxon>
        <taxon>Eubacteriales</taxon>
        <taxon>Oscillospiraceae</taxon>
        <taxon>Oscillospiraceae incertae sedis</taxon>
        <taxon>Candidatus Egerieicola</taxon>
    </lineage>
</organism>
<evidence type="ECO:0000313" key="2">
    <source>
        <dbReference type="EMBL" id="HIU41869.1"/>
    </source>
</evidence>
<dbReference type="Proteomes" id="UP000824082">
    <property type="component" value="Unassembled WGS sequence"/>
</dbReference>
<dbReference type="EMBL" id="DVMX01000096">
    <property type="protein sequence ID" value="HIU41869.1"/>
    <property type="molecule type" value="Genomic_DNA"/>
</dbReference>
<keyword evidence="1" id="KW-0812">Transmembrane</keyword>
<keyword evidence="1" id="KW-1133">Transmembrane helix</keyword>
<feature type="transmembrane region" description="Helical" evidence="1">
    <location>
        <begin position="99"/>
        <end position="118"/>
    </location>
</feature>
<keyword evidence="1" id="KW-0472">Membrane</keyword>
<evidence type="ECO:0000256" key="1">
    <source>
        <dbReference type="SAM" id="Phobius"/>
    </source>
</evidence>
<comment type="caution">
    <text evidence="2">The sequence shown here is derived from an EMBL/GenBank/DDBJ whole genome shotgun (WGS) entry which is preliminary data.</text>
</comment>
<gene>
    <name evidence="2" type="ORF">IAD19_04875</name>
</gene>
<reference evidence="2" key="1">
    <citation type="submission" date="2020-10" db="EMBL/GenBank/DDBJ databases">
        <authorList>
            <person name="Gilroy R."/>
        </authorList>
    </citation>
    <scope>NUCLEOTIDE SEQUENCE</scope>
    <source>
        <strain evidence="2">4509</strain>
    </source>
</reference>
<reference evidence="2" key="2">
    <citation type="journal article" date="2021" name="PeerJ">
        <title>Extensive microbial diversity within the chicken gut microbiome revealed by metagenomics and culture.</title>
        <authorList>
            <person name="Gilroy R."/>
            <person name="Ravi A."/>
            <person name="Getino M."/>
            <person name="Pursley I."/>
            <person name="Horton D.L."/>
            <person name="Alikhan N.F."/>
            <person name="Baker D."/>
            <person name="Gharbi K."/>
            <person name="Hall N."/>
            <person name="Watson M."/>
            <person name="Adriaenssens E.M."/>
            <person name="Foster-Nyarko E."/>
            <person name="Jarju S."/>
            <person name="Secka A."/>
            <person name="Antonio M."/>
            <person name="Oren A."/>
            <person name="Chaudhuri R.R."/>
            <person name="La Ragione R."/>
            <person name="Hildebrand F."/>
            <person name="Pallen M.J."/>
        </authorList>
    </citation>
    <scope>NUCLEOTIDE SEQUENCE</scope>
    <source>
        <strain evidence="2">4509</strain>
    </source>
</reference>
<protein>
    <submittedName>
        <fullName evidence="2">Uncharacterized protein</fullName>
    </submittedName>
</protein>
<evidence type="ECO:0000313" key="3">
    <source>
        <dbReference type="Proteomes" id="UP000824082"/>
    </source>
</evidence>
<accession>A0A9D1ITQ8</accession>
<proteinExistence type="predicted"/>
<dbReference type="AlphaFoldDB" id="A0A9D1ITQ8"/>
<feature type="transmembrane region" description="Helical" evidence="1">
    <location>
        <begin position="31"/>
        <end position="54"/>
    </location>
</feature>